<comment type="caution">
    <text evidence="6">The sequence shown here is derived from an EMBL/GenBank/DDBJ whole genome shotgun (WGS) entry which is preliminary data.</text>
</comment>
<organism evidence="6 7">
    <name type="scientific">Symbiodinium pilosum</name>
    <name type="common">Dinoflagellate</name>
    <dbReference type="NCBI Taxonomy" id="2952"/>
    <lineage>
        <taxon>Eukaryota</taxon>
        <taxon>Sar</taxon>
        <taxon>Alveolata</taxon>
        <taxon>Dinophyceae</taxon>
        <taxon>Suessiales</taxon>
        <taxon>Symbiodiniaceae</taxon>
        <taxon>Symbiodinium</taxon>
    </lineage>
</organism>
<dbReference type="InterPro" id="IPR011701">
    <property type="entry name" value="MFS"/>
</dbReference>
<keyword evidence="4 5" id="KW-0472">Membrane</keyword>
<reference evidence="6" key="1">
    <citation type="submission" date="2021-02" db="EMBL/GenBank/DDBJ databases">
        <authorList>
            <person name="Dougan E. K."/>
            <person name="Rhodes N."/>
            <person name="Thang M."/>
            <person name="Chan C."/>
        </authorList>
    </citation>
    <scope>NUCLEOTIDE SEQUENCE</scope>
</reference>
<dbReference type="OrthoDB" id="419616at2759"/>
<protein>
    <submittedName>
        <fullName evidence="6">TetA protein</fullName>
    </submittedName>
</protein>
<evidence type="ECO:0000256" key="3">
    <source>
        <dbReference type="ARBA" id="ARBA00022989"/>
    </source>
</evidence>
<accession>A0A812JDQ7</accession>
<evidence type="ECO:0000313" key="7">
    <source>
        <dbReference type="Proteomes" id="UP000649617"/>
    </source>
</evidence>
<dbReference type="SUPFAM" id="SSF103473">
    <property type="entry name" value="MFS general substrate transporter"/>
    <property type="match status" value="1"/>
</dbReference>
<dbReference type="Proteomes" id="UP000649617">
    <property type="component" value="Unassembled WGS sequence"/>
</dbReference>
<dbReference type="InterPro" id="IPR036259">
    <property type="entry name" value="MFS_trans_sf"/>
</dbReference>
<feature type="transmembrane region" description="Helical" evidence="5">
    <location>
        <begin position="185"/>
        <end position="204"/>
    </location>
</feature>
<dbReference type="AlphaFoldDB" id="A0A812JDQ7"/>
<sequence length="438" mass="46357">MKGRNAAASAAESQHFMLVLRATASAISCAGIATLQARQLLITQTAAPLGDAAVVQATSGLATAYSLGSVAEFFLSPVFGKMSDRFGRKPILLFFMIGPAIMRTLCALVEQPVARIRLLWLDFASARAIGIQPFLGMCGTMITDAFSVDAQPAERARLAASTAFGNIIGNYASGWWNSRAGPRSTYLYTAAAPLFSLLFAAAFLPETNPEIKDGWPSKQNGQSSEGAVAKSGKKSAYATLLLDPECFLIGGALGLYEFLNYAPMNSVAILFMKERHNWGPLEAGRFASGHALAGFCGNMLAGRLLQFLGKRLYVTVTNLLTSVAYITWAVSKTGPGLVSCLLPLTFGGTGGATVLVTRFMQRAVQLGLSPGEAMGVRSAIGAVARMAAPQLFTRLWLRAMAQKGQPRALPLGAPMLAVAAIALIQELLHQSSLLVRSS</sequence>
<keyword evidence="7" id="KW-1185">Reference proteome</keyword>
<dbReference type="GO" id="GO:0022857">
    <property type="term" value="F:transmembrane transporter activity"/>
    <property type="evidence" value="ECO:0007669"/>
    <property type="project" value="InterPro"/>
</dbReference>
<dbReference type="GO" id="GO:0016020">
    <property type="term" value="C:membrane"/>
    <property type="evidence" value="ECO:0007669"/>
    <property type="project" value="UniProtKB-SubCell"/>
</dbReference>
<keyword evidence="2 5" id="KW-0812">Transmembrane</keyword>
<dbReference type="PANTHER" id="PTHR23507:SF1">
    <property type="entry name" value="FI18259P1-RELATED"/>
    <property type="match status" value="1"/>
</dbReference>
<dbReference type="EMBL" id="CAJNIZ010001914">
    <property type="protein sequence ID" value="CAE7202757.1"/>
    <property type="molecule type" value="Genomic_DNA"/>
</dbReference>
<dbReference type="Gene3D" id="1.20.1250.20">
    <property type="entry name" value="MFS general substrate transporter like domains"/>
    <property type="match status" value="1"/>
</dbReference>
<evidence type="ECO:0000256" key="1">
    <source>
        <dbReference type="ARBA" id="ARBA00004141"/>
    </source>
</evidence>
<feature type="transmembrane region" description="Helical" evidence="5">
    <location>
        <begin position="312"/>
        <end position="330"/>
    </location>
</feature>
<keyword evidence="3 5" id="KW-1133">Transmembrane helix</keyword>
<evidence type="ECO:0000256" key="2">
    <source>
        <dbReference type="ARBA" id="ARBA00022692"/>
    </source>
</evidence>
<evidence type="ECO:0000256" key="5">
    <source>
        <dbReference type="SAM" id="Phobius"/>
    </source>
</evidence>
<feature type="transmembrane region" description="Helical" evidence="5">
    <location>
        <begin position="408"/>
        <end position="428"/>
    </location>
</feature>
<proteinExistence type="predicted"/>
<evidence type="ECO:0000313" key="6">
    <source>
        <dbReference type="EMBL" id="CAE7202757.1"/>
    </source>
</evidence>
<dbReference type="Pfam" id="PF07690">
    <property type="entry name" value="MFS_1"/>
    <property type="match status" value="1"/>
</dbReference>
<evidence type="ECO:0000256" key="4">
    <source>
        <dbReference type="ARBA" id="ARBA00023136"/>
    </source>
</evidence>
<gene>
    <name evidence="6" type="primary">tetA</name>
    <name evidence="6" type="ORF">SPIL2461_LOCUS1866</name>
</gene>
<comment type="subcellular location">
    <subcellularLocation>
        <location evidence="1">Membrane</location>
        <topology evidence="1">Multi-pass membrane protein</topology>
    </subcellularLocation>
</comment>
<name>A0A812JDQ7_SYMPI</name>
<feature type="transmembrane region" description="Helical" evidence="5">
    <location>
        <begin position="336"/>
        <end position="356"/>
    </location>
</feature>
<feature type="transmembrane region" description="Helical" evidence="5">
    <location>
        <begin position="91"/>
        <end position="110"/>
    </location>
</feature>
<dbReference type="PANTHER" id="PTHR23507">
    <property type="entry name" value="ZGC:174356"/>
    <property type="match status" value="1"/>
</dbReference>